<proteinExistence type="predicted"/>
<dbReference type="AlphaFoldDB" id="A0A1B9HTV2"/>
<name>A0A1B9HTV2_9TREE</name>
<dbReference type="GeneID" id="30175927"/>
<reference evidence="2" key="4">
    <citation type="submission" date="2024-02" db="EMBL/GenBank/DDBJ databases">
        <title>Comparative genomics of Cryptococcus and Kwoniella reveals pathogenesis evolution and contrasting modes of karyotype evolution via chromosome fusion or intercentromeric recombination.</title>
        <authorList>
            <person name="Coelho M.A."/>
            <person name="David-Palma M."/>
            <person name="Shea T."/>
            <person name="Bowers K."/>
            <person name="McGinley-Smith S."/>
            <person name="Mohammad A.W."/>
            <person name="Gnirke A."/>
            <person name="Yurkov A.M."/>
            <person name="Nowrousian M."/>
            <person name="Sun S."/>
            <person name="Cuomo C.A."/>
            <person name="Heitman J."/>
        </authorList>
    </citation>
    <scope>NUCLEOTIDE SEQUENCE</scope>
    <source>
        <strain evidence="2">CBS 10737</strain>
    </source>
</reference>
<dbReference type="KEGG" id="kpin:30175927"/>
<sequence>MSDEPNNSSSAPTITIGNDDEEVQVRAYLLHVKSQDSKNENKRYVPYFQPMYRAGNASTDSVPQTDRTNFVPIIHDRIPSLQKRNDLEGCPIVTEIEVKLDMLTGGENLITESIVREASTMLRGFKKSLDELAYVKEKLKKELEGVTNDRSFYDDVLSATITDKKEKAGLEKQLKRNEEAYADKFRSCKRAEAGLVGISTQFTKWFESNWKVFKDAEERSARQLLENMGNQALSDFEEVLEEDEEMIGDWKEYLEHKVKVRQAKAYFKLTELERAMVGHSISITQLHGDQPRKRTKEVKKRVDQARSDLAGASDESRQIETTFLKKFHDRYRFDTKAPNSASEWYSLLSNYTYNAQQIVPNENLDALGGIQFNEADASSTTVDSSSRIYTPGESEFGQEEQLPSEDVDKSILPQRTSIKSGGSTFCFKYGLDRPDIPKGTLVDSYNSGVKVPIESLYTSSGYGHK</sequence>
<dbReference type="EMBL" id="CP144527">
    <property type="protein sequence ID" value="WWC72589.1"/>
    <property type="molecule type" value="Genomic_DNA"/>
</dbReference>
<evidence type="ECO:0000313" key="2">
    <source>
        <dbReference type="EMBL" id="WWC72589.1"/>
    </source>
</evidence>
<reference evidence="1" key="3">
    <citation type="submission" date="2016-07" db="EMBL/GenBank/DDBJ databases">
        <title>Evolution of pathogenesis and genome organization in the Tremellales.</title>
        <authorList>
            <person name="Cuomo C."/>
            <person name="Litvintseva A."/>
            <person name="Heitman J."/>
            <person name="Chen Y."/>
            <person name="Sun S."/>
            <person name="Springer D."/>
            <person name="Dromer F."/>
            <person name="Young S."/>
            <person name="Zeng Q."/>
            <person name="Chapman S."/>
            <person name="Gujja S."/>
            <person name="Saif S."/>
            <person name="Birren B."/>
        </authorList>
    </citation>
    <scope>NUCLEOTIDE SEQUENCE</scope>
    <source>
        <strain evidence="1">CBS 10737</strain>
    </source>
</reference>
<evidence type="ECO:0000313" key="1">
    <source>
        <dbReference type="EMBL" id="OCF46703.1"/>
    </source>
</evidence>
<protein>
    <submittedName>
        <fullName evidence="1">Uncharacterized protein</fullName>
    </submittedName>
</protein>
<gene>
    <name evidence="1" type="ORF">I206_07558</name>
    <name evidence="2" type="ORF">I206_106551</name>
</gene>
<keyword evidence="3" id="KW-1185">Reference proteome</keyword>
<reference evidence="2" key="2">
    <citation type="submission" date="2013-07" db="EMBL/GenBank/DDBJ databases">
        <authorList>
            <consortium name="The Broad Institute Genome Sequencing Platform"/>
            <person name="Cuomo C."/>
            <person name="Litvintseva A."/>
            <person name="Chen Y."/>
            <person name="Heitman J."/>
            <person name="Sun S."/>
            <person name="Springer D."/>
            <person name="Dromer F."/>
            <person name="Young S.K."/>
            <person name="Zeng Q."/>
            <person name="Gargeya S."/>
            <person name="Fitzgerald M."/>
            <person name="Abouelleil A."/>
            <person name="Alvarado L."/>
            <person name="Berlin A.M."/>
            <person name="Chapman S.B."/>
            <person name="Dewar J."/>
            <person name="Goldberg J."/>
            <person name="Griggs A."/>
            <person name="Gujja S."/>
            <person name="Hansen M."/>
            <person name="Howarth C."/>
            <person name="Imamovic A."/>
            <person name="Larimer J."/>
            <person name="McCowan C."/>
            <person name="Murphy C."/>
            <person name="Pearson M."/>
            <person name="Priest M."/>
            <person name="Roberts A."/>
            <person name="Saif S."/>
            <person name="Shea T."/>
            <person name="Sykes S."/>
            <person name="Wortman J."/>
            <person name="Nusbaum C."/>
            <person name="Birren B."/>
        </authorList>
    </citation>
    <scope>NUCLEOTIDE SEQUENCE</scope>
    <source>
        <strain evidence="2">CBS 10737</strain>
    </source>
</reference>
<dbReference type="Proteomes" id="UP000094020">
    <property type="component" value="Chromosome 9"/>
</dbReference>
<dbReference type="EMBL" id="KI894016">
    <property type="protein sequence ID" value="OCF46703.1"/>
    <property type="molecule type" value="Genomic_DNA"/>
</dbReference>
<organism evidence="1">
    <name type="scientific">Kwoniella pini CBS 10737</name>
    <dbReference type="NCBI Taxonomy" id="1296096"/>
    <lineage>
        <taxon>Eukaryota</taxon>
        <taxon>Fungi</taxon>
        <taxon>Dikarya</taxon>
        <taxon>Basidiomycota</taxon>
        <taxon>Agaricomycotina</taxon>
        <taxon>Tremellomycetes</taxon>
        <taxon>Tremellales</taxon>
        <taxon>Cryptococcaceae</taxon>
        <taxon>Kwoniella</taxon>
    </lineage>
</organism>
<evidence type="ECO:0000313" key="3">
    <source>
        <dbReference type="Proteomes" id="UP000094020"/>
    </source>
</evidence>
<dbReference type="RefSeq" id="XP_019007922.1">
    <property type="nucleotide sequence ID" value="XM_019159250.1"/>
</dbReference>
<reference evidence="1" key="1">
    <citation type="submission" date="2013-07" db="EMBL/GenBank/DDBJ databases">
        <title>The Genome Sequence of Cryptococcus pinus CBS10737.</title>
        <authorList>
            <consortium name="The Broad Institute Genome Sequencing Platform"/>
            <person name="Cuomo C."/>
            <person name="Litvintseva A."/>
            <person name="Chen Y."/>
            <person name="Heitman J."/>
            <person name="Sun S."/>
            <person name="Springer D."/>
            <person name="Dromer F."/>
            <person name="Young S.K."/>
            <person name="Zeng Q."/>
            <person name="Gargeya S."/>
            <person name="Fitzgerald M."/>
            <person name="Abouelleil A."/>
            <person name="Alvarado L."/>
            <person name="Berlin A.M."/>
            <person name="Chapman S.B."/>
            <person name="Dewar J."/>
            <person name="Goldberg J."/>
            <person name="Griggs A."/>
            <person name="Gujja S."/>
            <person name="Hansen M."/>
            <person name="Howarth C."/>
            <person name="Imamovic A."/>
            <person name="Larimer J."/>
            <person name="McCowan C."/>
            <person name="Murphy C."/>
            <person name="Pearson M."/>
            <person name="Priest M."/>
            <person name="Roberts A."/>
            <person name="Saif S."/>
            <person name="Shea T."/>
            <person name="Sykes S."/>
            <person name="Wortman J."/>
            <person name="Nusbaum C."/>
            <person name="Birren B."/>
        </authorList>
    </citation>
    <scope>NUCLEOTIDE SEQUENCE [LARGE SCALE GENOMIC DNA]</scope>
    <source>
        <strain evidence="1">CBS 10737</strain>
    </source>
</reference>
<accession>A0A1B9HTV2</accession>